<evidence type="ECO:0000256" key="1">
    <source>
        <dbReference type="SAM" id="SignalP"/>
    </source>
</evidence>
<organism evidence="3 4">
    <name type="scientific">Roseateles subflavus</name>
    <dbReference type="NCBI Taxonomy" id="3053353"/>
    <lineage>
        <taxon>Bacteria</taxon>
        <taxon>Pseudomonadati</taxon>
        <taxon>Pseudomonadota</taxon>
        <taxon>Betaproteobacteria</taxon>
        <taxon>Burkholderiales</taxon>
        <taxon>Sphaerotilaceae</taxon>
        <taxon>Roseateles</taxon>
    </lineage>
</organism>
<sequence length="197" mass="19929">MKHILSALALGLLAAGAQATPIVNSFGLSAPETTVTFSEVSFSAGTLITNQFAGFGVTTSGHHYNSQGNSPFPGISGDYIGVSTTVPFVLSFSKVVTAAAFGYAKNPTTVLVEALLGNTVVESFSQAVTYNNANTAFLGFSGIAFDAIRVTANVGEGLVDNVQIGTAGQAVPEPAALSLLAVALAAAGLARRSRKSA</sequence>
<feature type="signal peptide" evidence="1">
    <location>
        <begin position="1"/>
        <end position="19"/>
    </location>
</feature>
<feature type="domain" description="Ice-binding protein C-terminal" evidence="2">
    <location>
        <begin position="170"/>
        <end position="195"/>
    </location>
</feature>
<dbReference type="RefSeq" id="WP_285981682.1">
    <property type="nucleotide sequence ID" value="NZ_JASVDS010000002.1"/>
</dbReference>
<keyword evidence="1" id="KW-0732">Signal</keyword>
<accession>A0ABT7LGK3</accession>
<evidence type="ECO:0000313" key="3">
    <source>
        <dbReference type="EMBL" id="MDL5031554.1"/>
    </source>
</evidence>
<feature type="chain" id="PRO_5046705403" evidence="1">
    <location>
        <begin position="20"/>
        <end position="197"/>
    </location>
</feature>
<dbReference type="InterPro" id="IPR013424">
    <property type="entry name" value="Ice-binding_C"/>
</dbReference>
<dbReference type="NCBIfam" id="TIGR02595">
    <property type="entry name" value="PEP_CTERM"/>
    <property type="match status" value="1"/>
</dbReference>
<evidence type="ECO:0000259" key="2">
    <source>
        <dbReference type="Pfam" id="PF07589"/>
    </source>
</evidence>
<gene>
    <name evidence="3" type="ORF">QRD43_06500</name>
</gene>
<dbReference type="Proteomes" id="UP001238603">
    <property type="component" value="Unassembled WGS sequence"/>
</dbReference>
<keyword evidence="4" id="KW-1185">Reference proteome</keyword>
<evidence type="ECO:0000313" key="4">
    <source>
        <dbReference type="Proteomes" id="UP001238603"/>
    </source>
</evidence>
<name>A0ABT7LGK3_9BURK</name>
<dbReference type="EMBL" id="JASVDS010000002">
    <property type="protein sequence ID" value="MDL5031554.1"/>
    <property type="molecule type" value="Genomic_DNA"/>
</dbReference>
<comment type="caution">
    <text evidence="3">The sequence shown here is derived from an EMBL/GenBank/DDBJ whole genome shotgun (WGS) entry which is preliminary data.</text>
</comment>
<proteinExistence type="predicted"/>
<reference evidence="3 4" key="1">
    <citation type="submission" date="2023-06" db="EMBL/GenBank/DDBJ databases">
        <title>Pelomonas sp. APW6 16S ribosomal RNA gene genome sequencing and assembly.</title>
        <authorList>
            <person name="Woo H."/>
        </authorList>
    </citation>
    <scope>NUCLEOTIDE SEQUENCE [LARGE SCALE GENOMIC DNA]</scope>
    <source>
        <strain evidence="3 4">APW6</strain>
    </source>
</reference>
<protein>
    <submittedName>
        <fullName evidence="3">PEP-CTERM sorting domain-containing protein</fullName>
    </submittedName>
</protein>
<dbReference type="Pfam" id="PF07589">
    <property type="entry name" value="PEP-CTERM"/>
    <property type="match status" value="1"/>
</dbReference>